<dbReference type="PANTHER" id="PTHR10629">
    <property type="entry name" value="CYTOSINE-SPECIFIC METHYLTRANSFERASE"/>
    <property type="match status" value="1"/>
</dbReference>
<keyword evidence="2 5" id="KW-0489">Methyltransferase</keyword>
<dbReference type="AlphaFoldDB" id="A0A1Y1UDT4"/>
<evidence type="ECO:0000256" key="4">
    <source>
        <dbReference type="ARBA" id="ARBA00022691"/>
    </source>
</evidence>
<dbReference type="Gene3D" id="2.30.30.490">
    <property type="match status" value="1"/>
</dbReference>
<dbReference type="GO" id="GO:0032259">
    <property type="term" value="P:methylation"/>
    <property type="evidence" value="ECO:0007669"/>
    <property type="project" value="UniProtKB-KW"/>
</dbReference>
<dbReference type="SUPFAM" id="SSF53335">
    <property type="entry name" value="S-adenosyl-L-methionine-dependent methyltransferases"/>
    <property type="match status" value="1"/>
</dbReference>
<dbReference type="InParanoid" id="A0A1Y1UDT4"/>
<comment type="caution">
    <text evidence="6">The sequence shown here is derived from an EMBL/GenBank/DDBJ whole genome shotgun (WGS) entry which is preliminary data.</text>
</comment>
<dbReference type="EMBL" id="NBSH01000011">
    <property type="protein sequence ID" value="ORX35235.1"/>
    <property type="molecule type" value="Genomic_DNA"/>
</dbReference>
<dbReference type="GeneID" id="33560287"/>
<organism evidence="6 7">
    <name type="scientific">Kockovaella imperatae</name>
    <dbReference type="NCBI Taxonomy" id="4999"/>
    <lineage>
        <taxon>Eukaryota</taxon>
        <taxon>Fungi</taxon>
        <taxon>Dikarya</taxon>
        <taxon>Basidiomycota</taxon>
        <taxon>Agaricomycotina</taxon>
        <taxon>Tremellomycetes</taxon>
        <taxon>Tremellales</taxon>
        <taxon>Cuniculitremaceae</taxon>
        <taxon>Kockovaella</taxon>
    </lineage>
</organism>
<evidence type="ECO:0000313" key="6">
    <source>
        <dbReference type="EMBL" id="ORX35235.1"/>
    </source>
</evidence>
<protein>
    <recommendedName>
        <fullName evidence="1">DNA (cytosine-5-)-methyltransferase</fullName>
        <ecNumber evidence="1">2.1.1.37</ecNumber>
    </recommendedName>
</protein>
<dbReference type="GO" id="GO:0044027">
    <property type="term" value="P:negative regulation of gene expression via chromosomal CpG island methylation"/>
    <property type="evidence" value="ECO:0007669"/>
    <property type="project" value="TreeGrafter"/>
</dbReference>
<dbReference type="InterPro" id="IPR043151">
    <property type="entry name" value="BAH_sf"/>
</dbReference>
<keyword evidence="7" id="KW-1185">Reference proteome</keyword>
<dbReference type="InterPro" id="IPR001525">
    <property type="entry name" value="C5_MeTfrase"/>
</dbReference>
<evidence type="ECO:0000256" key="5">
    <source>
        <dbReference type="PROSITE-ProRule" id="PRU01016"/>
    </source>
</evidence>
<name>A0A1Y1UDT4_9TREE</name>
<dbReference type="Gene3D" id="3.40.50.150">
    <property type="entry name" value="Vaccinia Virus protein VP39"/>
    <property type="match status" value="1"/>
</dbReference>
<evidence type="ECO:0000313" key="7">
    <source>
        <dbReference type="Proteomes" id="UP000193218"/>
    </source>
</evidence>
<accession>A0A1Y1UDT4</accession>
<dbReference type="GO" id="GO:0005634">
    <property type="term" value="C:nucleus"/>
    <property type="evidence" value="ECO:0007669"/>
    <property type="project" value="TreeGrafter"/>
</dbReference>
<evidence type="ECO:0000256" key="1">
    <source>
        <dbReference type="ARBA" id="ARBA00011975"/>
    </source>
</evidence>
<evidence type="ECO:0000256" key="2">
    <source>
        <dbReference type="ARBA" id="ARBA00022603"/>
    </source>
</evidence>
<dbReference type="PRINTS" id="PR00105">
    <property type="entry name" value="C5METTRFRASE"/>
</dbReference>
<proteinExistence type="inferred from homology"/>
<evidence type="ECO:0000256" key="3">
    <source>
        <dbReference type="ARBA" id="ARBA00022679"/>
    </source>
</evidence>
<dbReference type="STRING" id="4999.A0A1Y1UDT4"/>
<dbReference type="EC" id="2.1.1.37" evidence="1"/>
<dbReference type="GO" id="GO:0003677">
    <property type="term" value="F:DNA binding"/>
    <property type="evidence" value="ECO:0007669"/>
    <property type="project" value="TreeGrafter"/>
</dbReference>
<dbReference type="PROSITE" id="PS51679">
    <property type="entry name" value="SAM_MT_C5"/>
    <property type="match status" value="1"/>
</dbReference>
<gene>
    <name evidence="6" type="ORF">BD324DRAFT_652375</name>
</gene>
<dbReference type="Proteomes" id="UP000193218">
    <property type="component" value="Unassembled WGS sequence"/>
</dbReference>
<keyword evidence="3 5" id="KW-0808">Transferase</keyword>
<dbReference type="GO" id="GO:0003886">
    <property type="term" value="F:DNA (cytosine-5-)-methyltransferase activity"/>
    <property type="evidence" value="ECO:0007669"/>
    <property type="project" value="UniProtKB-EC"/>
</dbReference>
<dbReference type="RefSeq" id="XP_021869425.1">
    <property type="nucleotide sequence ID" value="XM_022018478.1"/>
</dbReference>
<dbReference type="Gene3D" id="3.90.120.10">
    <property type="entry name" value="DNA Methylase, subunit A, domain 2"/>
    <property type="match status" value="1"/>
</dbReference>
<keyword evidence="4 5" id="KW-0949">S-adenosyl-L-methionine</keyword>
<dbReference type="Pfam" id="PF00145">
    <property type="entry name" value="DNA_methylase"/>
    <property type="match status" value="1"/>
</dbReference>
<dbReference type="InterPro" id="IPR050390">
    <property type="entry name" value="C5-Methyltransferase"/>
</dbReference>
<reference evidence="6 7" key="1">
    <citation type="submission" date="2017-03" db="EMBL/GenBank/DDBJ databases">
        <title>Widespread Adenine N6-methylation of Active Genes in Fungi.</title>
        <authorList>
            <consortium name="DOE Joint Genome Institute"/>
            <person name="Mondo S.J."/>
            <person name="Dannebaum R.O."/>
            <person name="Kuo R.C."/>
            <person name="Louie K.B."/>
            <person name="Bewick A.J."/>
            <person name="Labutti K."/>
            <person name="Haridas S."/>
            <person name="Kuo A."/>
            <person name="Salamov A."/>
            <person name="Ahrendt S.R."/>
            <person name="Lau R."/>
            <person name="Bowen B.P."/>
            <person name="Lipzen A."/>
            <person name="Sullivan W."/>
            <person name="Andreopoulos W.B."/>
            <person name="Clum A."/>
            <person name="Lindquist E."/>
            <person name="Daum C."/>
            <person name="Northen T.R."/>
            <person name="Ramamoorthy G."/>
            <person name="Schmitz R.J."/>
            <person name="Gryganskyi A."/>
            <person name="Culley D."/>
            <person name="Magnuson J."/>
            <person name="James T.Y."/>
            <person name="O'Malley M.A."/>
            <person name="Stajich J.E."/>
            <person name="Spatafora J.W."/>
            <person name="Visel A."/>
            <person name="Grigoriev I.V."/>
        </authorList>
    </citation>
    <scope>NUCLEOTIDE SEQUENCE [LARGE SCALE GENOMIC DNA]</scope>
    <source>
        <strain evidence="6 7">NRRL Y-17943</strain>
    </source>
</reference>
<sequence length="757" mass="84349">MRSEMSMFHNGKMVPTESPDIAQENSDARMTAEQGCRNTRVRVRDVVIIRGSDTSRRTRLALVRRLFQKPSPTSVSIRQYLHVHWMSESPLGLRNELFLLEGQCADVPARLVSESIPYTFGRHKAKAGRVNERFYRFVLSTSPLVIRDPRTDVRCDACSAKVQLREQTHAKPLTVDLSLSEAPTQTQGLSYRAFDLHRHDFVFLDSGAAGQEWTIGQILNCPDLRGETEAVNVILRVKIFSRRKKDEPQVLSTNEIRDVRLETVVGKCRIISPETDFDPHLDPFGIQCDKAISHCRSCKIKPVAPGAAPRLPCMDLYTGGGGTILGARPYFNPITAIDNDETSCQTLSQNFPEMKVEGAKVADLHHEAQYKRGPLPKKGSIFMLTACPPCQSHSGANLHKSATDYGPNELFVTFSECARLRPDIFVFENVPGFLSHRDDGTFVVDGIKSSGKRSFAQMAIELLIESGYQFRLAVLDSRSYGSPQNRRRCFILAARSGVTLPSFPQPTHANPGVRSTKLSSSMMMAGESRETKYHIGRGTPGTGPYPAVTVRDAIGDLPPFHFRISGMPHSRVPTFDAMRHGHRGEMKAGFGHTAYASDPLTRYQRELRGDNRVIVDHFTPPRSASELQLIRQAFEAPQAVVVEGNARRVDPNGGFYTLMTSSAPGHKNTGPIHYSQHRTFTIAERKRAQGVPDGYKLAGTVFEQDRQLGNMVDVNIGKAIYGSIYKEVVVSRWEAMGRPADFADVWREKSRSYGGNE</sequence>
<dbReference type="InterPro" id="IPR029063">
    <property type="entry name" value="SAM-dependent_MTases_sf"/>
</dbReference>
<feature type="active site" evidence="5">
    <location>
        <position position="390"/>
    </location>
</feature>
<dbReference type="PANTHER" id="PTHR10629:SF52">
    <property type="entry name" value="DNA (CYTOSINE-5)-METHYLTRANSFERASE 1"/>
    <property type="match status" value="1"/>
</dbReference>
<dbReference type="OrthoDB" id="5376140at2759"/>
<comment type="similarity">
    <text evidence="5">Belongs to the class I-like SAM-binding methyltransferase superfamily. C5-methyltransferase family.</text>
</comment>